<dbReference type="HOGENOM" id="CLU_071634_0_0_1"/>
<dbReference type="RefSeq" id="XP_014181430.1">
    <property type="nucleotide sequence ID" value="XM_014325955.1"/>
</dbReference>
<organism evidence="1 2">
    <name type="scientific">Trichosporon asahii var. asahii (strain ATCC 90039 / CBS 2479 / JCM 2466 / KCTC 7840 / NBRC 103889/ NCYC 2677 / UAMH 7654)</name>
    <name type="common">Yeast</name>
    <dbReference type="NCBI Taxonomy" id="1186058"/>
    <lineage>
        <taxon>Eukaryota</taxon>
        <taxon>Fungi</taxon>
        <taxon>Dikarya</taxon>
        <taxon>Basidiomycota</taxon>
        <taxon>Agaricomycotina</taxon>
        <taxon>Tremellomycetes</taxon>
        <taxon>Trichosporonales</taxon>
        <taxon>Trichosporonaceae</taxon>
        <taxon>Trichosporon</taxon>
    </lineage>
</organism>
<dbReference type="Proteomes" id="UP000002748">
    <property type="component" value="Unassembled WGS sequence"/>
</dbReference>
<dbReference type="AlphaFoldDB" id="J5R158"/>
<dbReference type="Gene3D" id="3.40.50.1820">
    <property type="entry name" value="alpha/beta hydrolase"/>
    <property type="match status" value="1"/>
</dbReference>
<name>J5R158_TRIAS</name>
<dbReference type="OrthoDB" id="294702at2759"/>
<gene>
    <name evidence="1" type="ORF">A1Q1_00640</name>
</gene>
<proteinExistence type="predicted"/>
<dbReference type="SUPFAM" id="SSF53474">
    <property type="entry name" value="alpha/beta-Hydrolases"/>
    <property type="match status" value="1"/>
</dbReference>
<dbReference type="EMBL" id="ALBS01000126">
    <property type="protein sequence ID" value="EJT50173.1"/>
    <property type="molecule type" value="Genomic_DNA"/>
</dbReference>
<evidence type="ECO:0000313" key="1">
    <source>
        <dbReference type="EMBL" id="EJT50173.1"/>
    </source>
</evidence>
<dbReference type="GeneID" id="25984154"/>
<sequence>MPIPPRDNEHVIALPNGRQLAYASMGNKSSRTLFLFFSGLFSIGSISRLPPIVEKLDAHMLAPTPTGMGKTSPRIPGGRSYAANLVDDIRRLIEAEHPDGIDALYIGGGSYGTVMAQILYGAGYDVFPDGAKIKGCLLVSGFSPYKYDTDYAQSLTWTNWVAVGPPSMMPFRMLQRAMRPAIALKLRTVEDAKVMIMDMLYLKLEAEERATLDQHLAENQMTFDEHVTYLAENMVRSVEHTWDGFMEVSEVLHSDWGFDPRTLDEAHQKPILLVSALADEVGGSRNQWMLENYKNAVGRDIKGGHAAGLAKMGELWQELVDLCGSHNGSGDSEKP</sequence>
<protein>
    <submittedName>
        <fullName evidence="1">Uncharacterized protein</fullName>
    </submittedName>
</protein>
<accession>J5R158</accession>
<comment type="caution">
    <text evidence="1">The sequence shown here is derived from an EMBL/GenBank/DDBJ whole genome shotgun (WGS) entry which is preliminary data.</text>
</comment>
<dbReference type="KEGG" id="tasa:A1Q1_00640"/>
<reference evidence="1 2" key="1">
    <citation type="journal article" date="2012" name="Eukaryot. Cell">
        <title>Draft genome sequence of CBS 2479, the standard type strain of Trichosporon asahii.</title>
        <authorList>
            <person name="Yang R.Y."/>
            <person name="Li H.T."/>
            <person name="Zhu H."/>
            <person name="Zhou G.P."/>
            <person name="Wang M."/>
            <person name="Wang L."/>
        </authorList>
    </citation>
    <scope>NUCLEOTIDE SEQUENCE [LARGE SCALE GENOMIC DNA]</scope>
    <source>
        <strain evidence="2">ATCC 90039 / CBS 2479 / JCM 2466 / KCTC 7840 / NCYC 2677 / UAMH 7654</strain>
    </source>
</reference>
<dbReference type="VEuPathDB" id="FungiDB:A1Q1_00640"/>
<evidence type="ECO:0000313" key="2">
    <source>
        <dbReference type="Proteomes" id="UP000002748"/>
    </source>
</evidence>
<dbReference type="InterPro" id="IPR029058">
    <property type="entry name" value="AB_hydrolase_fold"/>
</dbReference>